<evidence type="ECO:0000313" key="3">
    <source>
        <dbReference type="Proteomes" id="UP000027222"/>
    </source>
</evidence>
<dbReference type="PANTHER" id="PTHR43130">
    <property type="entry name" value="ARAC-FAMILY TRANSCRIPTIONAL REGULATOR"/>
    <property type="match status" value="1"/>
</dbReference>
<gene>
    <name evidence="2" type="ORF">GALMADRAFT_253696</name>
</gene>
<dbReference type="EMBL" id="KL142391">
    <property type="protein sequence ID" value="KDR71911.1"/>
    <property type="molecule type" value="Genomic_DNA"/>
</dbReference>
<accession>A0A067SLY9</accession>
<keyword evidence="3" id="KW-1185">Reference proteome</keyword>
<organism evidence="2 3">
    <name type="scientific">Galerina marginata (strain CBS 339.88)</name>
    <dbReference type="NCBI Taxonomy" id="685588"/>
    <lineage>
        <taxon>Eukaryota</taxon>
        <taxon>Fungi</taxon>
        <taxon>Dikarya</taxon>
        <taxon>Basidiomycota</taxon>
        <taxon>Agaricomycotina</taxon>
        <taxon>Agaricomycetes</taxon>
        <taxon>Agaricomycetidae</taxon>
        <taxon>Agaricales</taxon>
        <taxon>Agaricineae</taxon>
        <taxon>Strophariaceae</taxon>
        <taxon>Galerina</taxon>
    </lineage>
</organism>
<dbReference type="PANTHER" id="PTHR43130:SF15">
    <property type="entry name" value="THIJ_PFPI FAMILY PROTEIN (AFU_ORTHOLOGUE AFUA_5G14240)"/>
    <property type="match status" value="1"/>
</dbReference>
<dbReference type="Pfam" id="PF01965">
    <property type="entry name" value="DJ-1_PfpI"/>
    <property type="match status" value="1"/>
</dbReference>
<dbReference type="CDD" id="cd03139">
    <property type="entry name" value="GATase1_PfpI_2"/>
    <property type="match status" value="1"/>
</dbReference>
<reference evidence="3" key="1">
    <citation type="journal article" date="2014" name="Proc. Natl. Acad. Sci. U.S.A.">
        <title>Extensive sampling of basidiomycete genomes demonstrates inadequacy of the white-rot/brown-rot paradigm for wood decay fungi.</title>
        <authorList>
            <person name="Riley R."/>
            <person name="Salamov A.A."/>
            <person name="Brown D.W."/>
            <person name="Nagy L.G."/>
            <person name="Floudas D."/>
            <person name="Held B.W."/>
            <person name="Levasseur A."/>
            <person name="Lombard V."/>
            <person name="Morin E."/>
            <person name="Otillar R."/>
            <person name="Lindquist E.A."/>
            <person name="Sun H."/>
            <person name="LaButti K.M."/>
            <person name="Schmutz J."/>
            <person name="Jabbour D."/>
            <person name="Luo H."/>
            <person name="Baker S.E."/>
            <person name="Pisabarro A.G."/>
            <person name="Walton J.D."/>
            <person name="Blanchette R.A."/>
            <person name="Henrissat B."/>
            <person name="Martin F."/>
            <person name="Cullen D."/>
            <person name="Hibbett D.S."/>
            <person name="Grigoriev I.V."/>
        </authorList>
    </citation>
    <scope>NUCLEOTIDE SEQUENCE [LARGE SCALE GENOMIC DNA]</scope>
    <source>
        <strain evidence="3">CBS 339.88</strain>
    </source>
</reference>
<dbReference type="SUPFAM" id="SSF52317">
    <property type="entry name" value="Class I glutamine amidotransferase-like"/>
    <property type="match status" value="1"/>
</dbReference>
<dbReference type="HOGENOM" id="CLU_000445_44_8_1"/>
<feature type="domain" description="DJ-1/PfpI" evidence="1">
    <location>
        <begin position="22"/>
        <end position="195"/>
    </location>
</feature>
<dbReference type="Gene3D" id="3.40.50.880">
    <property type="match status" value="1"/>
</dbReference>
<dbReference type="InterPro" id="IPR052158">
    <property type="entry name" value="INH-QAR"/>
</dbReference>
<name>A0A067SLY9_GALM3</name>
<dbReference type="InterPro" id="IPR029062">
    <property type="entry name" value="Class_I_gatase-like"/>
</dbReference>
<dbReference type="Proteomes" id="UP000027222">
    <property type="component" value="Unassembled WGS sequence"/>
</dbReference>
<dbReference type="OrthoDB" id="543156at2759"/>
<proteinExistence type="predicted"/>
<evidence type="ECO:0000259" key="1">
    <source>
        <dbReference type="Pfam" id="PF01965"/>
    </source>
</evidence>
<dbReference type="InterPro" id="IPR002818">
    <property type="entry name" value="DJ-1/PfpI"/>
</dbReference>
<evidence type="ECO:0000313" key="2">
    <source>
        <dbReference type="EMBL" id="KDR71911.1"/>
    </source>
</evidence>
<dbReference type="STRING" id="685588.A0A067SLY9"/>
<sequence>MSIIDLPVSASPVDVVPLKYGVVVYQGFQALDVFGPLDALNSLSLAYPLQLYVIAETLEPVTTKPPKGLGNPAADFGQSILPTHTFETAPAVDVLIVPGGIGNRVPENISKAIDYIARVYSTLKFLITVCTGSAIAAQAGVLDGKRATTNKRAWSRTIQLRPQVEWVAHARWVVDGKIWTSSGVSAGIDIIFAFMGEAYGEEVATMIANFLEYERHTDSNWDPYADLYGIN</sequence>
<dbReference type="AlphaFoldDB" id="A0A067SLY9"/>
<protein>
    <recommendedName>
        <fullName evidence="1">DJ-1/PfpI domain-containing protein</fullName>
    </recommendedName>
</protein>